<feature type="transmembrane region" description="Helical" evidence="3">
    <location>
        <begin position="383"/>
        <end position="403"/>
    </location>
</feature>
<feature type="transmembrane region" description="Helical" evidence="3">
    <location>
        <begin position="58"/>
        <end position="81"/>
    </location>
</feature>
<dbReference type="Gene3D" id="1.20.1250.20">
    <property type="entry name" value="MFS general substrate transporter like domains"/>
    <property type="match status" value="2"/>
</dbReference>
<dbReference type="InterPro" id="IPR020846">
    <property type="entry name" value="MFS_dom"/>
</dbReference>
<feature type="transmembrane region" description="Helical" evidence="3">
    <location>
        <begin position="325"/>
        <end position="344"/>
    </location>
</feature>
<dbReference type="InterPro" id="IPR036259">
    <property type="entry name" value="MFS_trans_sf"/>
</dbReference>
<dbReference type="PANTHER" id="PTHR11360:SF305">
    <property type="entry name" value="MAJOR FACILITATOR SUPERFAMILY (MFS) PROFILE DOMAIN-CONTAINING PROTEIN"/>
    <property type="match status" value="1"/>
</dbReference>
<dbReference type="EMBL" id="KZ613473">
    <property type="protein sequence ID" value="PMD24276.1"/>
    <property type="molecule type" value="Genomic_DNA"/>
</dbReference>
<evidence type="ECO:0000256" key="1">
    <source>
        <dbReference type="ARBA" id="ARBA00004141"/>
    </source>
</evidence>
<keyword evidence="6" id="KW-1185">Reference proteome</keyword>
<proteinExistence type="inferred from homology"/>
<accession>A0A2J6QDE5</accession>
<evidence type="ECO:0000313" key="6">
    <source>
        <dbReference type="Proteomes" id="UP000235672"/>
    </source>
</evidence>
<dbReference type="Proteomes" id="UP000235672">
    <property type="component" value="Unassembled WGS sequence"/>
</dbReference>
<evidence type="ECO:0000256" key="3">
    <source>
        <dbReference type="SAM" id="Phobius"/>
    </source>
</evidence>
<feature type="transmembrane region" description="Helical" evidence="3">
    <location>
        <begin position="130"/>
        <end position="148"/>
    </location>
</feature>
<evidence type="ECO:0000313" key="5">
    <source>
        <dbReference type="EMBL" id="PMD24276.1"/>
    </source>
</evidence>
<feature type="transmembrane region" description="Helical" evidence="3">
    <location>
        <begin position="218"/>
        <end position="238"/>
    </location>
</feature>
<dbReference type="GO" id="GO:0016020">
    <property type="term" value="C:membrane"/>
    <property type="evidence" value="ECO:0007669"/>
    <property type="project" value="UniProtKB-SubCell"/>
</dbReference>
<dbReference type="InterPro" id="IPR011701">
    <property type="entry name" value="MFS"/>
</dbReference>
<dbReference type="Pfam" id="PF07690">
    <property type="entry name" value="MFS_1"/>
    <property type="match status" value="1"/>
</dbReference>
<name>A0A2J6QDE5_9HELO</name>
<protein>
    <submittedName>
        <fullName evidence="5">MFS general substrate transporter</fullName>
    </submittedName>
</protein>
<feature type="transmembrane region" description="Helical" evidence="3">
    <location>
        <begin position="186"/>
        <end position="206"/>
    </location>
</feature>
<dbReference type="OrthoDB" id="6499973at2759"/>
<organism evidence="5 6">
    <name type="scientific">Hyaloscypha hepaticicola</name>
    <dbReference type="NCBI Taxonomy" id="2082293"/>
    <lineage>
        <taxon>Eukaryota</taxon>
        <taxon>Fungi</taxon>
        <taxon>Dikarya</taxon>
        <taxon>Ascomycota</taxon>
        <taxon>Pezizomycotina</taxon>
        <taxon>Leotiomycetes</taxon>
        <taxon>Helotiales</taxon>
        <taxon>Hyaloscyphaceae</taxon>
        <taxon>Hyaloscypha</taxon>
    </lineage>
</organism>
<feature type="transmembrane region" description="Helical" evidence="3">
    <location>
        <begin position="423"/>
        <end position="445"/>
    </location>
</feature>
<keyword evidence="3" id="KW-0812">Transmembrane</keyword>
<sequence length="453" mass="46781">MTSITTTETIAFELINNAAQDSDSTKKIPGPGTSNFDAAADAIIAESRIADAAVPEGGYGWVVIAACSVLCFWFVGTSYAWGVIQAALVKENVSTPASLSFVGSLTAACISFLALANARLMRKIGGRNTALAGVMFLGTGGILSGFTTKNIGGLFFTTRVLMGTGCSLQFIVVSTMPAQYFNKKRGLANGIVFGGGGIGGTVISFAMDGLIQKLGPEWSFRIIGLVTLATGLPAAWLIKERAPITSTTLIEWSLFKNMGFTVLFLAGAIATFPLFVPPFFLPLYAASLGLSASAGAGLVAGFNFSSAVGRLCCGLLSDSIGPVNTLLLSLIMSSLSMLVLWPVSNSLGPLILFVIINGAANGGFFSTMPTVVGGVFGSRRVGVALGMIVSGWAGGYLMGSPIAGYLLTAYGGEHSTLKAYHPAIFYAGSMAAGAAMLVGVVKMMLNKSPLKKL</sequence>
<dbReference type="InterPro" id="IPR050327">
    <property type="entry name" value="Proton-linked_MCT"/>
</dbReference>
<evidence type="ECO:0000259" key="4">
    <source>
        <dbReference type="PROSITE" id="PS50850"/>
    </source>
</evidence>
<feature type="transmembrane region" description="Helical" evidence="3">
    <location>
        <begin position="282"/>
        <end position="304"/>
    </location>
</feature>
<keyword evidence="3" id="KW-1133">Transmembrane helix</keyword>
<dbReference type="GO" id="GO:0022857">
    <property type="term" value="F:transmembrane transporter activity"/>
    <property type="evidence" value="ECO:0007669"/>
    <property type="project" value="InterPro"/>
</dbReference>
<gene>
    <name evidence="5" type="ORF">NA56DRAFT_746429</name>
</gene>
<comment type="subcellular location">
    <subcellularLocation>
        <location evidence="1">Membrane</location>
        <topology evidence="1">Multi-pass membrane protein</topology>
    </subcellularLocation>
</comment>
<keyword evidence="3" id="KW-0472">Membrane</keyword>
<feature type="transmembrane region" description="Helical" evidence="3">
    <location>
        <begin position="154"/>
        <end position="174"/>
    </location>
</feature>
<feature type="transmembrane region" description="Helical" evidence="3">
    <location>
        <begin position="101"/>
        <end position="118"/>
    </location>
</feature>
<feature type="transmembrane region" description="Helical" evidence="3">
    <location>
        <begin position="258"/>
        <end position="276"/>
    </location>
</feature>
<feature type="transmembrane region" description="Helical" evidence="3">
    <location>
        <begin position="350"/>
        <end position="376"/>
    </location>
</feature>
<evidence type="ECO:0000256" key="2">
    <source>
        <dbReference type="ARBA" id="ARBA00006727"/>
    </source>
</evidence>
<feature type="domain" description="Major facilitator superfamily (MFS) profile" evidence="4">
    <location>
        <begin position="259"/>
        <end position="453"/>
    </location>
</feature>
<reference evidence="5 6" key="1">
    <citation type="submission" date="2016-05" db="EMBL/GenBank/DDBJ databases">
        <title>A degradative enzymes factory behind the ericoid mycorrhizal symbiosis.</title>
        <authorList>
            <consortium name="DOE Joint Genome Institute"/>
            <person name="Martino E."/>
            <person name="Morin E."/>
            <person name="Grelet G."/>
            <person name="Kuo A."/>
            <person name="Kohler A."/>
            <person name="Daghino S."/>
            <person name="Barry K."/>
            <person name="Choi C."/>
            <person name="Cichocki N."/>
            <person name="Clum A."/>
            <person name="Copeland A."/>
            <person name="Hainaut M."/>
            <person name="Haridas S."/>
            <person name="Labutti K."/>
            <person name="Lindquist E."/>
            <person name="Lipzen A."/>
            <person name="Khouja H.-R."/>
            <person name="Murat C."/>
            <person name="Ohm R."/>
            <person name="Olson A."/>
            <person name="Spatafora J."/>
            <person name="Veneault-Fourrey C."/>
            <person name="Henrissat B."/>
            <person name="Grigoriev I."/>
            <person name="Martin F."/>
            <person name="Perotto S."/>
        </authorList>
    </citation>
    <scope>NUCLEOTIDE SEQUENCE [LARGE SCALE GENOMIC DNA]</scope>
    <source>
        <strain evidence="5 6">UAMH 7357</strain>
    </source>
</reference>
<dbReference type="SUPFAM" id="SSF103473">
    <property type="entry name" value="MFS general substrate transporter"/>
    <property type="match status" value="1"/>
</dbReference>
<comment type="similarity">
    <text evidence="2">Belongs to the major facilitator superfamily. Monocarboxylate porter (TC 2.A.1.13) family.</text>
</comment>
<dbReference type="PROSITE" id="PS50850">
    <property type="entry name" value="MFS"/>
    <property type="match status" value="1"/>
</dbReference>
<dbReference type="AlphaFoldDB" id="A0A2J6QDE5"/>
<dbReference type="PANTHER" id="PTHR11360">
    <property type="entry name" value="MONOCARBOXYLATE TRANSPORTER"/>
    <property type="match status" value="1"/>
</dbReference>